<evidence type="ECO:0000256" key="4">
    <source>
        <dbReference type="ARBA" id="ARBA00022946"/>
    </source>
</evidence>
<organism evidence="7 8">
    <name type="scientific">Hyphomicrobium sulfonivorans</name>
    <dbReference type="NCBI Taxonomy" id="121290"/>
    <lineage>
        <taxon>Bacteria</taxon>
        <taxon>Pseudomonadati</taxon>
        <taxon>Pseudomonadota</taxon>
        <taxon>Alphaproteobacteria</taxon>
        <taxon>Hyphomicrobiales</taxon>
        <taxon>Hyphomicrobiaceae</taxon>
        <taxon>Hyphomicrobium</taxon>
    </lineage>
</organism>
<gene>
    <name evidence="7" type="ORF">APY04_3085</name>
</gene>
<dbReference type="AlphaFoldDB" id="A0A109BB48"/>
<comment type="caution">
    <text evidence="7">The sequence shown here is derived from an EMBL/GenBank/DDBJ whole genome shotgun (WGS) entry which is preliminary data.</text>
</comment>
<keyword evidence="5" id="KW-0249">Electron transport</keyword>
<dbReference type="Proteomes" id="UP000059074">
    <property type="component" value="Unassembled WGS sequence"/>
</dbReference>
<sequence length="101" mass="11720">MLARIFKPAKTAMQSGEGRTKEWLLEFAPATPREIDPLMGWTGTRDMRAEVQLSFDSKEEAIAYAEREGIPFQVIEPSPRKMIRKSYADNFRYGRIGRWTH</sequence>
<keyword evidence="2" id="KW-0813">Transport</keyword>
<dbReference type="GO" id="GO:0016020">
    <property type="term" value="C:membrane"/>
    <property type="evidence" value="ECO:0007669"/>
    <property type="project" value="UniProtKB-SubCell"/>
</dbReference>
<keyword evidence="3" id="KW-0679">Respiratory chain</keyword>
<keyword evidence="7" id="KW-0830">Ubiquinone</keyword>
<dbReference type="Gene3D" id="3.30.160.190">
    <property type="entry name" value="atu1810 like domain"/>
    <property type="match status" value="1"/>
</dbReference>
<dbReference type="InterPro" id="IPR038532">
    <property type="entry name" value="NDUFS4-like_sf"/>
</dbReference>
<protein>
    <submittedName>
        <fullName evidence="7">NADH-ubiquinone oxidoreductase-related protein</fullName>
    </submittedName>
</protein>
<dbReference type="InterPro" id="IPR006885">
    <property type="entry name" value="NADH_UbQ_FeS_4_mit-like"/>
</dbReference>
<dbReference type="PATRIC" id="fig|121290.4.peg.2153"/>
<dbReference type="STRING" id="121290.APY04_3085"/>
<evidence type="ECO:0000256" key="2">
    <source>
        <dbReference type="ARBA" id="ARBA00022448"/>
    </source>
</evidence>
<dbReference type="GO" id="GO:0022900">
    <property type="term" value="P:electron transport chain"/>
    <property type="evidence" value="ECO:0007669"/>
    <property type="project" value="InterPro"/>
</dbReference>
<reference evidence="7 8" key="1">
    <citation type="submission" date="2015-10" db="EMBL/GenBank/DDBJ databases">
        <title>Transcriptomic analysis of a linuron degrading triple-species bacterial consortium.</title>
        <authorList>
            <person name="Albers P."/>
        </authorList>
    </citation>
    <scope>NUCLEOTIDE SEQUENCE [LARGE SCALE GENOMIC DNA]</scope>
    <source>
        <strain evidence="7 8">WDL6</strain>
    </source>
</reference>
<evidence type="ECO:0000313" key="8">
    <source>
        <dbReference type="Proteomes" id="UP000059074"/>
    </source>
</evidence>
<name>A0A109BB48_HYPSL</name>
<accession>A0A109BB48</accession>
<evidence type="ECO:0000256" key="3">
    <source>
        <dbReference type="ARBA" id="ARBA00022660"/>
    </source>
</evidence>
<keyword evidence="6" id="KW-0472">Membrane</keyword>
<evidence type="ECO:0000256" key="5">
    <source>
        <dbReference type="ARBA" id="ARBA00022982"/>
    </source>
</evidence>
<dbReference type="RefSeq" id="WP_068464172.1">
    <property type="nucleotide sequence ID" value="NZ_JAEFBX010000007.1"/>
</dbReference>
<evidence type="ECO:0000256" key="6">
    <source>
        <dbReference type="ARBA" id="ARBA00023136"/>
    </source>
</evidence>
<evidence type="ECO:0000313" key="7">
    <source>
        <dbReference type="EMBL" id="KWT64997.1"/>
    </source>
</evidence>
<keyword evidence="4" id="KW-0809">Transit peptide</keyword>
<comment type="subcellular location">
    <subcellularLocation>
        <location evidence="1">Membrane</location>
    </subcellularLocation>
</comment>
<dbReference type="Pfam" id="PF04800">
    <property type="entry name" value="NDUS4"/>
    <property type="match status" value="1"/>
</dbReference>
<keyword evidence="8" id="KW-1185">Reference proteome</keyword>
<proteinExistence type="predicted"/>
<dbReference type="PANTHER" id="PTHR12219">
    <property type="entry name" value="NADH-UBIQUINONE OXIDOREDUCTASE"/>
    <property type="match status" value="1"/>
</dbReference>
<dbReference type="PANTHER" id="PTHR12219:SF8">
    <property type="entry name" value="NADH DEHYDROGENASE [UBIQUINONE] IRON-SULFUR PROTEIN 4, MITOCHONDRIAL"/>
    <property type="match status" value="1"/>
</dbReference>
<evidence type="ECO:0000256" key="1">
    <source>
        <dbReference type="ARBA" id="ARBA00004370"/>
    </source>
</evidence>
<dbReference type="EMBL" id="LMTR01000083">
    <property type="protein sequence ID" value="KWT64997.1"/>
    <property type="molecule type" value="Genomic_DNA"/>
</dbReference>